<dbReference type="eggNOG" id="ENOG502S1KN">
    <property type="taxonomic scope" value="Eukaryota"/>
</dbReference>
<organism evidence="2 3">
    <name type="scientific">Arthroderma benhamiae (strain ATCC MYA-4681 / CBS 112371)</name>
    <name type="common">Trichophyton mentagrophytes</name>
    <dbReference type="NCBI Taxonomy" id="663331"/>
    <lineage>
        <taxon>Eukaryota</taxon>
        <taxon>Fungi</taxon>
        <taxon>Dikarya</taxon>
        <taxon>Ascomycota</taxon>
        <taxon>Pezizomycotina</taxon>
        <taxon>Eurotiomycetes</taxon>
        <taxon>Eurotiomycetidae</taxon>
        <taxon>Onygenales</taxon>
        <taxon>Arthrodermataceae</taxon>
        <taxon>Trichophyton</taxon>
    </lineage>
</organism>
<name>D4AVU6_ARTBC</name>
<protein>
    <submittedName>
        <fullName evidence="2">Uncharacterized protein</fullName>
    </submittedName>
</protein>
<keyword evidence="3" id="KW-1185">Reference proteome</keyword>
<gene>
    <name evidence="2" type="ORF">ARB_00310</name>
</gene>
<dbReference type="PANTHER" id="PTHR36124:SF1">
    <property type="entry name" value="ER-BOUND OXYGENASE MPAB_MPAB'_RUBBER OXYGENASE CATALYTIC DOMAIN-CONTAINING PROTEIN"/>
    <property type="match status" value="1"/>
</dbReference>
<dbReference type="RefSeq" id="XP_003013492.1">
    <property type="nucleotide sequence ID" value="XM_003013446.1"/>
</dbReference>
<accession>D4AVU6</accession>
<reference evidence="3" key="1">
    <citation type="journal article" date="2011" name="Genome Biol.">
        <title>Comparative and functional genomics provide insights into the pathogenicity of dermatophytic fungi.</title>
        <authorList>
            <person name="Burmester A."/>
            <person name="Shelest E."/>
            <person name="Gloeckner G."/>
            <person name="Heddergott C."/>
            <person name="Schindler S."/>
            <person name="Staib P."/>
            <person name="Heidel A."/>
            <person name="Felder M."/>
            <person name="Petzold A."/>
            <person name="Szafranski K."/>
            <person name="Feuermann M."/>
            <person name="Pedruzzi I."/>
            <person name="Priebe S."/>
            <person name="Groth M."/>
            <person name="Winkler R."/>
            <person name="Li W."/>
            <person name="Kniemeyer O."/>
            <person name="Schroeckh V."/>
            <person name="Hertweck C."/>
            <person name="Hube B."/>
            <person name="White T.C."/>
            <person name="Platzer M."/>
            <person name="Guthke R."/>
            <person name="Heitman J."/>
            <person name="Woestemeyer J."/>
            <person name="Zipfel P.F."/>
            <person name="Monod M."/>
            <person name="Brakhage A.A."/>
        </authorList>
    </citation>
    <scope>NUCLEOTIDE SEQUENCE [LARGE SCALE GENOMIC DNA]</scope>
    <source>
        <strain evidence="3">ATCC MYA-4681 / CBS 112371</strain>
    </source>
</reference>
<dbReference type="InterPro" id="IPR046366">
    <property type="entry name" value="MPAB"/>
</dbReference>
<dbReference type="EMBL" id="ABSU01000013">
    <property type="protein sequence ID" value="EFE32852.1"/>
    <property type="molecule type" value="Genomic_DNA"/>
</dbReference>
<dbReference type="AlphaFoldDB" id="D4AVU6"/>
<keyword evidence="1" id="KW-0472">Membrane</keyword>
<dbReference type="GO" id="GO:0016491">
    <property type="term" value="F:oxidoreductase activity"/>
    <property type="evidence" value="ECO:0007669"/>
    <property type="project" value="InterPro"/>
</dbReference>
<keyword evidence="1" id="KW-1133">Transmembrane helix</keyword>
<dbReference type="OMA" id="RDAWAIQ"/>
<dbReference type="Proteomes" id="UP000008866">
    <property type="component" value="Unassembled WGS sequence"/>
</dbReference>
<feature type="transmembrane region" description="Helical" evidence="1">
    <location>
        <begin position="58"/>
        <end position="78"/>
    </location>
</feature>
<dbReference type="PANTHER" id="PTHR36124">
    <property type="match status" value="1"/>
</dbReference>
<dbReference type="GeneID" id="9519609"/>
<dbReference type="KEGG" id="abe:ARB_00310"/>
<sequence length="485" mass="56019">MAQSNDTSHLVKMNFSSQSALDFVLISQEYSPHAPGRWPSASIPTTPNAVGSQSWMQFSWAQVAFTLIVIWPLIVAILRHSRERQRMKRFNFPTRDSFAKMTVRDAWAIQLDLMDTETSFFFMLALKFAIFSVNGIPSISSLLVRTNKLPSERVHLRYSMTSVMIAEFLAFPPDDERALQAISRMNNIHQTYQRAGQISNDDLLYTLGLFAYLPVRWVGKYDWRELTDMEKCALGTFWKDIGDCMEIDYSQLPSSKTGWKDGLHWLEDVTKWGDQYEEKNMVPCASNQLVALSAIGIILYIVPDFLKPTAKKMIFALLEDRMIKALMYVYRQLFCLCTSLYSNHLYTAYRLPESSKLYKISLKTILNARRFIVRYFFPPRPSCMRFQPLSTKADKDGRYYLQTYDSKPFYIKPTISSRWFSPAAIIRRVLGLPLPGDNGNEYCPRGYRLEELGPSWILAKKTINQDVKIARQRLDQNHTTGCPFG</sequence>
<evidence type="ECO:0000256" key="1">
    <source>
        <dbReference type="SAM" id="Phobius"/>
    </source>
</evidence>
<feature type="transmembrane region" description="Helical" evidence="1">
    <location>
        <begin position="289"/>
        <end position="306"/>
    </location>
</feature>
<comment type="caution">
    <text evidence="2">The sequence shown here is derived from an EMBL/GenBank/DDBJ whole genome shotgun (WGS) entry which is preliminary data.</text>
</comment>
<proteinExistence type="predicted"/>
<keyword evidence="1" id="KW-0812">Transmembrane</keyword>
<evidence type="ECO:0000313" key="2">
    <source>
        <dbReference type="EMBL" id="EFE32852.1"/>
    </source>
</evidence>
<evidence type="ECO:0000313" key="3">
    <source>
        <dbReference type="Proteomes" id="UP000008866"/>
    </source>
</evidence>
<dbReference type="HOGENOM" id="CLU_039076_0_0_1"/>